<protein>
    <submittedName>
        <fullName evidence="2">Uncharacterized protein</fullName>
    </submittedName>
</protein>
<reference evidence="2" key="1">
    <citation type="submission" date="2017-12" db="EMBL/GenBank/DDBJ databases">
        <authorList>
            <person name="Thomas-White K."/>
            <person name="Wolfe A.J."/>
        </authorList>
    </citation>
    <scope>NUCLEOTIDE SEQUENCE</scope>
    <source>
        <strain evidence="2">UMB0763</strain>
    </source>
</reference>
<dbReference type="AlphaFoldDB" id="A0AAF1BVP2"/>
<dbReference type="KEGG" id="cpyr:CYJ47_06950"/>
<keyword evidence="1" id="KW-0812">Transmembrane</keyword>
<accession>A0AAF1BVP2</accession>
<reference evidence="2" key="2">
    <citation type="submission" date="2023-10" db="EMBL/GenBank/DDBJ databases">
        <authorList>
            <person name="Choi B."/>
        </authorList>
    </citation>
    <scope>NUCLEOTIDE SEQUENCE</scope>
    <source>
        <strain evidence="2">UMB0763</strain>
    </source>
</reference>
<proteinExistence type="predicted"/>
<keyword evidence="1" id="KW-1133">Transmembrane helix</keyword>
<gene>
    <name evidence="2" type="ORF">CYJ47_06950</name>
</gene>
<organism evidence="2 3">
    <name type="scientific">Corynebacterium pyruviciproducens</name>
    <dbReference type="NCBI Taxonomy" id="598660"/>
    <lineage>
        <taxon>Bacteria</taxon>
        <taxon>Bacillati</taxon>
        <taxon>Actinomycetota</taxon>
        <taxon>Actinomycetes</taxon>
        <taxon>Mycobacteriales</taxon>
        <taxon>Corynebacteriaceae</taxon>
        <taxon>Corynebacterium</taxon>
    </lineage>
</organism>
<dbReference type="Proteomes" id="UP000234560">
    <property type="component" value="Chromosome"/>
</dbReference>
<feature type="transmembrane region" description="Helical" evidence="1">
    <location>
        <begin position="89"/>
        <end position="109"/>
    </location>
</feature>
<sequence length="110" mass="12283">MNKPTDVAEADILACIGSLTNLAYSESTHTGIEYEVYDASRVDLASVQALECVAGVVLQEKSVVITLRPEYRNSIYIPQRRLPEVNRRFLLILVAVFALVVIAVLWMVLF</sequence>
<evidence type="ECO:0000256" key="1">
    <source>
        <dbReference type="SAM" id="Phobius"/>
    </source>
</evidence>
<evidence type="ECO:0000313" key="3">
    <source>
        <dbReference type="Proteomes" id="UP000234560"/>
    </source>
</evidence>
<keyword evidence="1" id="KW-0472">Membrane</keyword>
<dbReference type="EMBL" id="CP136958">
    <property type="protein sequence ID" value="WOT01041.1"/>
    <property type="molecule type" value="Genomic_DNA"/>
</dbReference>
<evidence type="ECO:0000313" key="2">
    <source>
        <dbReference type="EMBL" id="WOT01041.1"/>
    </source>
</evidence>
<dbReference type="RefSeq" id="WP_101677953.1">
    <property type="nucleotide sequence ID" value="NZ_CAMIHY010000042.1"/>
</dbReference>
<name>A0AAF1BVP2_9CORY</name>